<evidence type="ECO:0000313" key="1">
    <source>
        <dbReference type="EMBL" id="UXX80932.1"/>
    </source>
</evidence>
<dbReference type="PANTHER" id="PTHR39473:SF1">
    <property type="entry name" value="DINB-LIKE DOMAIN-CONTAINING PROTEIN"/>
    <property type="match status" value="1"/>
</dbReference>
<keyword evidence="2" id="KW-1185">Reference proteome</keyword>
<gene>
    <name evidence="1" type="ORF">N7E81_07445</name>
</gene>
<name>A0ABY6D465_9BACT</name>
<proteinExistence type="predicted"/>
<dbReference type="PANTHER" id="PTHR39473">
    <property type="match status" value="1"/>
</dbReference>
<evidence type="ECO:0008006" key="3">
    <source>
        <dbReference type="Google" id="ProtNLM"/>
    </source>
</evidence>
<dbReference type="RefSeq" id="WP_263052661.1">
    <property type="nucleotide sequence ID" value="NZ_CP106735.1"/>
</dbReference>
<reference evidence="1" key="1">
    <citation type="submission" date="2022-10" db="EMBL/GenBank/DDBJ databases">
        <title>Comparative genomics and taxonomic characterization of three novel marine species of genus Reichenbachiella exhibiting antioxidant and polysaccharide degradation activities.</title>
        <authorList>
            <person name="Muhammad N."/>
            <person name="Lee Y.-J."/>
            <person name="Ko J."/>
            <person name="Kim S.-G."/>
        </authorList>
    </citation>
    <scope>NUCLEOTIDE SEQUENCE</scope>
    <source>
        <strain evidence="1">Wsw4-B4</strain>
    </source>
</reference>
<protein>
    <recommendedName>
        <fullName evidence="3">DinB family protein</fullName>
    </recommendedName>
</protein>
<dbReference type="EMBL" id="CP106735">
    <property type="protein sequence ID" value="UXX80932.1"/>
    <property type="molecule type" value="Genomic_DNA"/>
</dbReference>
<accession>A0ABY6D465</accession>
<dbReference type="Proteomes" id="UP001062165">
    <property type="component" value="Chromosome"/>
</dbReference>
<evidence type="ECO:0000313" key="2">
    <source>
        <dbReference type="Proteomes" id="UP001062165"/>
    </source>
</evidence>
<organism evidence="1 2">
    <name type="scientific">Reichenbachiella carrageenanivorans</name>
    <dbReference type="NCBI Taxonomy" id="2979869"/>
    <lineage>
        <taxon>Bacteria</taxon>
        <taxon>Pseudomonadati</taxon>
        <taxon>Bacteroidota</taxon>
        <taxon>Cytophagia</taxon>
        <taxon>Cytophagales</taxon>
        <taxon>Reichenbachiellaceae</taxon>
        <taxon>Reichenbachiella</taxon>
    </lineage>
</organism>
<sequence>MEIKPAVHRIFDQLTFLLENLTNEEYSKIAEVLSCSSIGQHVRHSLAFFTCLFQGIPLGVVNYDERERDVFLENNTLEALGCLSQLSEQLEGLTDNPVLVLKQSYDQTSIEVATNLSRELIYCIEHTVHHLALIKIGLKEFKPDLVLPKGFGVACSTIKYRQSRQVSA</sequence>